<dbReference type="OrthoDB" id="529448at2"/>
<feature type="transmembrane region" description="Helical" evidence="1">
    <location>
        <begin position="236"/>
        <end position="257"/>
    </location>
</feature>
<dbReference type="AlphaFoldDB" id="A0A4R6JW84"/>
<comment type="caution">
    <text evidence="2">The sequence shown here is derived from an EMBL/GenBank/DDBJ whole genome shotgun (WGS) entry which is preliminary data.</text>
</comment>
<name>A0A4R6JW84_9ACTN</name>
<keyword evidence="3" id="KW-1185">Reference proteome</keyword>
<feature type="transmembrane region" description="Helical" evidence="1">
    <location>
        <begin position="51"/>
        <end position="73"/>
    </location>
</feature>
<evidence type="ECO:0000313" key="2">
    <source>
        <dbReference type="EMBL" id="TDO38955.1"/>
    </source>
</evidence>
<keyword evidence="1" id="KW-1133">Transmembrane helix</keyword>
<accession>A0A4R6JW84</accession>
<evidence type="ECO:0000256" key="1">
    <source>
        <dbReference type="SAM" id="Phobius"/>
    </source>
</evidence>
<keyword evidence="1" id="KW-0812">Transmembrane</keyword>
<dbReference type="Proteomes" id="UP000294901">
    <property type="component" value="Unassembled WGS sequence"/>
</dbReference>
<dbReference type="RefSeq" id="WP_133873356.1">
    <property type="nucleotide sequence ID" value="NZ_BOMD01000116.1"/>
</dbReference>
<sequence length="331" mass="36584">MSTDILGAAGAGSGRIGRYFTVVSALPAAVFVVYIYLLIRTGALSGSVNWHAAVAVNLADVAVLGVASFLIALTMNPLQFALIQLFEGYWGTSAPAEHLAVSRVAYHRHRKRHLYKSGRTAEDVPRQTRVPTAKLRDQIRRDESLHAYSSYPDQERDILPTRLGNVLRHYETSIGRQYGLDLLTVVPRLAMVGGEREIAYVTNQRIQLELALRTSLLALIAAPVTIGFMWRHGPWLLLALVPYAIAYLAYRGAVAVAHEYGASLAVLVDLGRFTLYRRVGLGDPRSIDEERQHNRDLMRLFRAEINMDPVVYRSATEPGPADPAATEEVAP</sequence>
<keyword evidence="1" id="KW-0472">Membrane</keyword>
<organism evidence="2 3">
    <name type="scientific">Paractinoplanes brasiliensis</name>
    <dbReference type="NCBI Taxonomy" id="52695"/>
    <lineage>
        <taxon>Bacteria</taxon>
        <taxon>Bacillati</taxon>
        <taxon>Actinomycetota</taxon>
        <taxon>Actinomycetes</taxon>
        <taxon>Micromonosporales</taxon>
        <taxon>Micromonosporaceae</taxon>
        <taxon>Paractinoplanes</taxon>
    </lineage>
</organism>
<protein>
    <submittedName>
        <fullName evidence="2">Uncharacterized protein</fullName>
    </submittedName>
</protein>
<evidence type="ECO:0000313" key="3">
    <source>
        <dbReference type="Proteomes" id="UP000294901"/>
    </source>
</evidence>
<dbReference type="EMBL" id="SNWR01000001">
    <property type="protein sequence ID" value="TDO38955.1"/>
    <property type="molecule type" value="Genomic_DNA"/>
</dbReference>
<reference evidence="2 3" key="1">
    <citation type="submission" date="2019-03" db="EMBL/GenBank/DDBJ databases">
        <title>Sequencing the genomes of 1000 actinobacteria strains.</title>
        <authorList>
            <person name="Klenk H.-P."/>
        </authorList>
    </citation>
    <scope>NUCLEOTIDE SEQUENCE [LARGE SCALE GENOMIC DNA]</scope>
    <source>
        <strain evidence="2 3">DSM 43805</strain>
    </source>
</reference>
<gene>
    <name evidence="2" type="ORF">C8E87_2625</name>
</gene>
<feature type="transmembrane region" description="Helical" evidence="1">
    <location>
        <begin position="210"/>
        <end position="230"/>
    </location>
</feature>
<feature type="transmembrane region" description="Helical" evidence="1">
    <location>
        <begin position="19"/>
        <end position="39"/>
    </location>
</feature>
<proteinExistence type="predicted"/>